<evidence type="ECO:0000313" key="7">
    <source>
        <dbReference type="Proteomes" id="UP000664417"/>
    </source>
</evidence>
<keyword evidence="7" id="KW-1185">Reference proteome</keyword>
<evidence type="ECO:0000259" key="5">
    <source>
        <dbReference type="Pfam" id="PF22178"/>
    </source>
</evidence>
<dbReference type="Pfam" id="PF22178">
    <property type="entry name" value="Gp5_trimer_C"/>
    <property type="match status" value="1"/>
</dbReference>
<dbReference type="InterPro" id="IPR006531">
    <property type="entry name" value="Gp5/Vgr_OB"/>
</dbReference>
<dbReference type="Gene3D" id="4.10.220.110">
    <property type="match status" value="1"/>
</dbReference>
<feature type="domain" description="Gp5/Type VI secretion system Vgr C-terminal trimerisation" evidence="5">
    <location>
        <begin position="454"/>
        <end position="566"/>
    </location>
</feature>
<dbReference type="GO" id="GO:0005576">
    <property type="term" value="C:extracellular region"/>
    <property type="evidence" value="ECO:0007669"/>
    <property type="project" value="UniProtKB-SubCell"/>
</dbReference>
<dbReference type="NCBIfam" id="TIGR01646">
    <property type="entry name" value="vgr_GE"/>
    <property type="match status" value="1"/>
</dbReference>
<accession>A0A8J7Q9F2</accession>
<dbReference type="Gene3D" id="2.40.50.230">
    <property type="entry name" value="Gp5 N-terminal domain"/>
    <property type="match status" value="1"/>
</dbReference>
<dbReference type="SUPFAM" id="SSF69349">
    <property type="entry name" value="Phage fibre proteins"/>
    <property type="match status" value="1"/>
</dbReference>
<dbReference type="PANTHER" id="PTHR32305:SF15">
    <property type="entry name" value="PROTEIN RHSA-RELATED"/>
    <property type="match status" value="1"/>
</dbReference>
<dbReference type="InterPro" id="IPR037026">
    <property type="entry name" value="Vgr_OB-fold_dom_sf"/>
</dbReference>
<dbReference type="SUPFAM" id="SSF69255">
    <property type="entry name" value="gp5 N-terminal domain-like"/>
    <property type="match status" value="1"/>
</dbReference>
<dbReference type="Pfam" id="PF05954">
    <property type="entry name" value="Phage_GPD"/>
    <property type="match status" value="1"/>
</dbReference>
<dbReference type="Proteomes" id="UP000664417">
    <property type="component" value="Unassembled WGS sequence"/>
</dbReference>
<reference evidence="6" key="1">
    <citation type="submission" date="2021-03" db="EMBL/GenBank/DDBJ databases">
        <authorList>
            <person name="Wang G."/>
        </authorList>
    </citation>
    <scope>NUCLEOTIDE SEQUENCE</scope>
    <source>
        <strain evidence="6">KCTC 12899</strain>
    </source>
</reference>
<comment type="caution">
    <text evidence="6">The sequence shown here is derived from an EMBL/GenBank/DDBJ whole genome shotgun (WGS) entry which is preliminary data.</text>
</comment>
<evidence type="ECO:0000256" key="3">
    <source>
        <dbReference type="ARBA" id="ARBA00022525"/>
    </source>
</evidence>
<dbReference type="FunFam" id="2.40.50.230:FF:000001">
    <property type="entry name" value="Type VI secretion protein VgrG"/>
    <property type="match status" value="1"/>
</dbReference>
<dbReference type="Gene3D" id="2.30.110.50">
    <property type="match status" value="1"/>
</dbReference>
<evidence type="ECO:0000256" key="2">
    <source>
        <dbReference type="ARBA" id="ARBA00005558"/>
    </source>
</evidence>
<dbReference type="InterPro" id="IPR050708">
    <property type="entry name" value="T6SS_VgrG/RHS"/>
</dbReference>
<dbReference type="NCBIfam" id="TIGR03361">
    <property type="entry name" value="VI_Rhs_Vgr"/>
    <property type="match status" value="1"/>
</dbReference>
<evidence type="ECO:0000256" key="1">
    <source>
        <dbReference type="ARBA" id="ARBA00004613"/>
    </source>
</evidence>
<dbReference type="RefSeq" id="WP_207861049.1">
    <property type="nucleotide sequence ID" value="NZ_JAFREP010000021.1"/>
</dbReference>
<dbReference type="InterPro" id="IPR006533">
    <property type="entry name" value="T6SS_Vgr_RhsGE"/>
</dbReference>
<comment type="similarity">
    <text evidence="2">Belongs to the VgrG protein family.</text>
</comment>
<name>A0A8J7Q9F2_9BACT</name>
<dbReference type="AlphaFoldDB" id="A0A8J7Q9F2"/>
<dbReference type="InterPro" id="IPR054030">
    <property type="entry name" value="Gp5_Vgr_C"/>
</dbReference>
<sequence length="661" mass="73711">MSVDFDNPGFSLTTPFGDELRPLRFEGRELMSGLYQFQVTMLSANHQLDFKRIVGRHLSLSVGVARNQERVIDGLVTEFRHAGLAEDGVRYIAVVRPWLWQCSLTNDCRIFQNKTVPEMVKTLFRDYGFGDFEFRLRRKYAKREYCVMYMENALNFVKRLLEEEGIFFFFRFEVGKHTMILADEADAYLDCVGSKQLEYRPFPNDVEKGSSMEKCEFSGGMTVGGVVLDDYDFEAPSAALLARAGDQGRAGVVYRYPGGFREQGAGEARAKLLREAYAFSGERLSANSVAGGLTAGGKFTMLEHPREALNGDYIVHDVHHQGDKKGYRNRFSAFPVDHVFRPLPNTPRPRIFGAQTAVVVGKKGEEIWTDRYGRVKVQFHWDREGRRDENSSCWVRVSQGWAGKQYGSFFLPRIGQEVVVTFLDGNPDRPLITGAVYNAQQTVPLQLPGQQTRSTVKTNTSKGGAGFNQISFEDKKDHEQLTLHAQKDMQVTVRNDASEKVGNHRKALVEKGHDTLEVAKGDANLKVPKGVRRETVKERVIEVTRDEAHRNNADYRHEVRGDYTLRINGDLTIEAMGNITIKAGRNLTLQSGQSLSLKAGTDIKQNAGTSLTQKAGISLKAQAGADLELKSGATAKLKAGAMAQVQGGGMLMLKGGLVKIN</sequence>
<dbReference type="SUPFAM" id="SSF69279">
    <property type="entry name" value="Phage tail proteins"/>
    <property type="match status" value="2"/>
</dbReference>
<proteinExistence type="inferred from homology"/>
<protein>
    <submittedName>
        <fullName evidence="6">Type VI secretion system tip protein VgrG</fullName>
    </submittedName>
</protein>
<organism evidence="6 7">
    <name type="scientific">Acanthopleuribacter pedis</name>
    <dbReference type="NCBI Taxonomy" id="442870"/>
    <lineage>
        <taxon>Bacteria</taxon>
        <taxon>Pseudomonadati</taxon>
        <taxon>Acidobacteriota</taxon>
        <taxon>Holophagae</taxon>
        <taxon>Acanthopleuribacterales</taxon>
        <taxon>Acanthopleuribacteraceae</taxon>
        <taxon>Acanthopleuribacter</taxon>
    </lineage>
</organism>
<feature type="domain" description="Gp5/Type VI secretion system Vgr protein OB-fold" evidence="4">
    <location>
        <begin position="370"/>
        <end position="437"/>
    </location>
</feature>
<dbReference type="InterPro" id="IPR017847">
    <property type="entry name" value="T6SS_RhsGE_Vgr_subset"/>
</dbReference>
<comment type="subcellular location">
    <subcellularLocation>
        <location evidence="1">Secreted</location>
    </subcellularLocation>
</comment>
<keyword evidence="3" id="KW-0964">Secreted</keyword>
<evidence type="ECO:0000259" key="4">
    <source>
        <dbReference type="Pfam" id="PF04717"/>
    </source>
</evidence>
<dbReference type="EMBL" id="JAFREP010000021">
    <property type="protein sequence ID" value="MBO1321076.1"/>
    <property type="molecule type" value="Genomic_DNA"/>
</dbReference>
<gene>
    <name evidence="6" type="primary">tssI</name>
    <name evidence="6" type="ORF">J3U88_21535</name>
</gene>
<dbReference type="Gene3D" id="3.55.50.10">
    <property type="entry name" value="Baseplate protein-like domains"/>
    <property type="match status" value="1"/>
</dbReference>
<dbReference type="PANTHER" id="PTHR32305">
    <property type="match status" value="1"/>
</dbReference>
<evidence type="ECO:0000313" key="6">
    <source>
        <dbReference type="EMBL" id="MBO1321076.1"/>
    </source>
</evidence>
<dbReference type="Pfam" id="PF04717">
    <property type="entry name" value="Phage_base_V"/>
    <property type="match status" value="1"/>
</dbReference>